<gene>
    <name evidence="2" type="ORF">ANSO36C_13560</name>
</gene>
<dbReference type="InterPro" id="IPR035965">
    <property type="entry name" value="PAS-like_dom_sf"/>
</dbReference>
<dbReference type="InterPro" id="IPR013656">
    <property type="entry name" value="PAS_4"/>
</dbReference>
<dbReference type="EMBL" id="AP025732">
    <property type="protein sequence ID" value="BDI15554.1"/>
    <property type="molecule type" value="Genomic_DNA"/>
</dbReference>
<dbReference type="CDD" id="cd00130">
    <property type="entry name" value="PAS"/>
    <property type="match status" value="1"/>
</dbReference>
<dbReference type="Pfam" id="PF08448">
    <property type="entry name" value="PAS_4"/>
    <property type="match status" value="1"/>
</dbReference>
<proteinExistence type="predicted"/>
<feature type="domain" description="PAS" evidence="1">
    <location>
        <begin position="1"/>
        <end position="53"/>
    </location>
</feature>
<dbReference type="Gene3D" id="3.30.450.20">
    <property type="entry name" value="PAS domain"/>
    <property type="match status" value="1"/>
</dbReference>
<sequence>MDRQWRYTFVNDRIAEVAGIQKEELQGRIIWEVFPDVVKTEFYTQVHRAMAQQTVVQFDMKPKEPTALRMSF</sequence>
<dbReference type="SUPFAM" id="SSF55785">
    <property type="entry name" value="PYP-like sensor domain (PAS domain)"/>
    <property type="match status" value="1"/>
</dbReference>
<name>A0ABN6PZJ2_NOSCO</name>
<dbReference type="InterPro" id="IPR000014">
    <property type="entry name" value="PAS"/>
</dbReference>
<dbReference type="PROSITE" id="PS50112">
    <property type="entry name" value="PAS"/>
    <property type="match status" value="1"/>
</dbReference>
<evidence type="ECO:0000259" key="1">
    <source>
        <dbReference type="PROSITE" id="PS50112"/>
    </source>
</evidence>
<evidence type="ECO:0000313" key="2">
    <source>
        <dbReference type="EMBL" id="BDI15554.1"/>
    </source>
</evidence>
<protein>
    <recommendedName>
        <fullName evidence="1">PAS domain-containing protein</fullName>
    </recommendedName>
</protein>
<evidence type="ECO:0000313" key="3">
    <source>
        <dbReference type="Proteomes" id="UP001055453"/>
    </source>
</evidence>
<dbReference type="Proteomes" id="UP001055453">
    <property type="component" value="Chromosome"/>
</dbReference>
<keyword evidence="3" id="KW-1185">Reference proteome</keyword>
<reference evidence="2" key="1">
    <citation type="submission" date="2022-04" db="EMBL/GenBank/DDBJ databases">
        <title>Complete genome sequence of a cyanobacterium, Nostoc sp. SO-36, isolated in Antarctica.</title>
        <authorList>
            <person name="Kanesaki Y."/>
            <person name="Effendi D."/>
            <person name="Sakamoto T."/>
            <person name="Ohtani S."/>
            <person name="Awai K."/>
        </authorList>
    </citation>
    <scope>NUCLEOTIDE SEQUENCE</scope>
    <source>
        <strain evidence="2">SO-36</strain>
    </source>
</reference>
<organism evidence="2 3">
    <name type="scientific">Nostoc cf. commune SO-36</name>
    <dbReference type="NCBI Taxonomy" id="449208"/>
    <lineage>
        <taxon>Bacteria</taxon>
        <taxon>Bacillati</taxon>
        <taxon>Cyanobacteriota</taxon>
        <taxon>Cyanophyceae</taxon>
        <taxon>Nostocales</taxon>
        <taxon>Nostocaceae</taxon>
        <taxon>Nostoc</taxon>
    </lineage>
</organism>
<accession>A0ABN6PZJ2</accession>